<keyword evidence="13" id="KW-1185">Reference proteome</keyword>
<evidence type="ECO:0000256" key="10">
    <source>
        <dbReference type="SAM" id="MobiDB-lite"/>
    </source>
</evidence>
<evidence type="ECO:0000313" key="12">
    <source>
        <dbReference type="EnsemblMetazoa" id="XP_011670040"/>
    </source>
</evidence>
<comment type="subcellular location">
    <subcellularLocation>
        <location evidence="1">Nucleus</location>
    </subcellularLocation>
</comment>
<dbReference type="GO" id="GO:0003677">
    <property type="term" value="F:DNA binding"/>
    <property type="evidence" value="ECO:0000318"/>
    <property type="project" value="GO_Central"/>
</dbReference>
<dbReference type="GeneID" id="105446473"/>
<dbReference type="SUPFAM" id="SSF57903">
    <property type="entry name" value="FYVE/PHD zinc finger"/>
    <property type="match status" value="2"/>
</dbReference>
<dbReference type="InterPro" id="IPR001965">
    <property type="entry name" value="Znf_PHD"/>
</dbReference>
<dbReference type="InParanoid" id="A0A7M7HJC9"/>
<dbReference type="EnsemblMetazoa" id="XM_011671738">
    <property type="protein sequence ID" value="XP_011670040"/>
    <property type="gene ID" value="LOC590080"/>
</dbReference>
<evidence type="ECO:0000256" key="2">
    <source>
        <dbReference type="ARBA" id="ARBA00008084"/>
    </source>
</evidence>
<dbReference type="KEGG" id="spu:590080"/>
<dbReference type="Pfam" id="PF18104">
    <property type="entry name" value="Tudor_2"/>
    <property type="match status" value="1"/>
</dbReference>
<keyword evidence="4" id="KW-0677">Repeat</keyword>
<dbReference type="KEGG" id="spu:105446473"/>
<dbReference type="Proteomes" id="UP000007110">
    <property type="component" value="Unassembled WGS sequence"/>
</dbReference>
<dbReference type="InterPro" id="IPR040477">
    <property type="entry name" value="KDM4-like_Tudor"/>
</dbReference>
<evidence type="ECO:0000256" key="9">
    <source>
        <dbReference type="PROSITE-ProRule" id="PRU00146"/>
    </source>
</evidence>
<reference evidence="12" key="2">
    <citation type="submission" date="2021-01" db="UniProtKB">
        <authorList>
            <consortium name="EnsemblMetazoa"/>
        </authorList>
    </citation>
    <scope>IDENTIFICATION</scope>
</reference>
<dbReference type="PROSITE" id="PS50016">
    <property type="entry name" value="ZF_PHD_2"/>
    <property type="match status" value="1"/>
</dbReference>
<keyword evidence="6" id="KW-0862">Zinc</keyword>
<feature type="region of interest" description="Disordered" evidence="10">
    <location>
        <begin position="573"/>
        <end position="641"/>
    </location>
</feature>
<organism evidence="12 13">
    <name type="scientific">Strongylocentrotus purpuratus</name>
    <name type="common">Purple sea urchin</name>
    <dbReference type="NCBI Taxonomy" id="7668"/>
    <lineage>
        <taxon>Eukaryota</taxon>
        <taxon>Metazoa</taxon>
        <taxon>Echinodermata</taxon>
        <taxon>Eleutherozoa</taxon>
        <taxon>Echinozoa</taxon>
        <taxon>Echinoidea</taxon>
        <taxon>Euechinoidea</taxon>
        <taxon>Echinacea</taxon>
        <taxon>Camarodonta</taxon>
        <taxon>Echinidea</taxon>
        <taxon>Strongylocentrotidae</taxon>
        <taxon>Strongylocentrotus</taxon>
    </lineage>
</organism>
<dbReference type="FunFam" id="3.90.980.20:FF:000001">
    <property type="entry name" value="metal-response element-binding transcription factor 2 isoform X1"/>
    <property type="match status" value="1"/>
</dbReference>
<dbReference type="GO" id="GO:0045814">
    <property type="term" value="P:negative regulation of gene expression, epigenetic"/>
    <property type="evidence" value="ECO:0000318"/>
    <property type="project" value="GO_Central"/>
</dbReference>
<dbReference type="Gene3D" id="3.30.40.10">
    <property type="entry name" value="Zinc/RING finger domain, C3HC4 (zinc finger)"/>
    <property type="match status" value="1"/>
</dbReference>
<dbReference type="SMART" id="SM00333">
    <property type="entry name" value="TUDOR"/>
    <property type="match status" value="1"/>
</dbReference>
<dbReference type="GO" id="GO:0008270">
    <property type="term" value="F:zinc ion binding"/>
    <property type="evidence" value="ECO:0007669"/>
    <property type="project" value="UniProtKB-KW"/>
</dbReference>
<dbReference type="SUPFAM" id="SSF63748">
    <property type="entry name" value="Tudor/PWWP/MBT"/>
    <property type="match status" value="1"/>
</dbReference>
<feature type="compositionally biased region" description="Polar residues" evidence="10">
    <location>
        <begin position="1"/>
        <end position="18"/>
    </location>
</feature>
<accession>A0A7M7HJC9</accession>
<feature type="compositionally biased region" description="Basic residues" evidence="10">
    <location>
        <begin position="607"/>
        <end position="618"/>
    </location>
</feature>
<feature type="compositionally biased region" description="Low complexity" evidence="10">
    <location>
        <begin position="573"/>
        <end position="592"/>
    </location>
</feature>
<dbReference type="InterPro" id="IPR042014">
    <property type="entry name" value="MTF2_PHD1"/>
</dbReference>
<evidence type="ECO:0000256" key="3">
    <source>
        <dbReference type="ARBA" id="ARBA00022723"/>
    </source>
</evidence>
<keyword evidence="7" id="KW-0156">Chromatin regulator</keyword>
<dbReference type="InterPro" id="IPR019787">
    <property type="entry name" value="Znf_PHD-finger"/>
</dbReference>
<dbReference type="FunFam" id="3.30.40.10:FF:000198">
    <property type="entry name" value="PHD finger protein 19"/>
    <property type="match status" value="1"/>
</dbReference>
<dbReference type="Gene3D" id="2.30.30.140">
    <property type="match status" value="1"/>
</dbReference>
<dbReference type="PROSITE" id="PS01359">
    <property type="entry name" value="ZF_PHD_1"/>
    <property type="match status" value="2"/>
</dbReference>
<proteinExistence type="inferred from homology"/>
<evidence type="ECO:0000256" key="8">
    <source>
        <dbReference type="ARBA" id="ARBA00023242"/>
    </source>
</evidence>
<dbReference type="Pfam" id="PF14061">
    <property type="entry name" value="Mtf2_C"/>
    <property type="match status" value="1"/>
</dbReference>
<dbReference type="OMA" id="CPDESWH"/>
<sequence>MASSTQVSSDLASCSYQLSPNNKPSKSTSNQSDETTDRPKPQSSPKRPIRDAVAAAKLNSALLPAKVTRIGASPKRLKKEGSWRGDESATKKQSPTKSDASEDQDQSPNTSSSGETFKDAEYSEGLDVLARWSDGLFYLGTVKEVEQEHERCMVSFEDESEFWVLYKDLQKAHNQNEDQDITCFVCNDGMSDFPNEIVICDRCGRGYHQQCHSPSIEGSILQNEDEPWHCRPCVFVNSVKVGGALKKGPAAKVFQEFKKTLPYKIETIHWDAGHKTNTEQYYCYCGGPGDWYLKMLQCCRCRQWFHEACVQCIEIPMLYGDRFYIFVCSVCNQGPEYLKRLPLKWGDLAQLVLYNLTLLHKKKYYDFEEEILPNLTQNWNNYQVPHLSETTRSEKQERMLNALQSSKMSSTLSSFRFVCGKEVKKKKNLWGLRVRTPPVSPTIVLPAIGQITDDVMNDMKMTGTKVVTFQPVQSLSPVPLERRRRKQKGLTPEEIMANSKKARKLLLQATSSKTGRPLTSLNQSYRGYGGGMCTSSTGLTVVTGGCSVLDMIPPLEMVPLGNNVVPCSMTLSSRTSISSNGSSQNGAGPSNGPMNQYGRLLSEQSMGKKRRGRKRKRRLSSEDLDNETSNGSQTPEEVKDTTDLEIKLKNQQSPSKTRVNGITEAASPIGILQSVTSYFGAEGRIACGEGHKVLGKRVCADGKVQYLIQWEGSSP</sequence>
<dbReference type="CDD" id="cd15578">
    <property type="entry name" value="PHD1_MTF2"/>
    <property type="match status" value="1"/>
</dbReference>
<evidence type="ECO:0000256" key="4">
    <source>
        <dbReference type="ARBA" id="ARBA00022737"/>
    </source>
</evidence>
<reference evidence="13" key="1">
    <citation type="submission" date="2015-02" db="EMBL/GenBank/DDBJ databases">
        <title>Genome sequencing for Strongylocentrotus purpuratus.</title>
        <authorList>
            <person name="Murali S."/>
            <person name="Liu Y."/>
            <person name="Vee V."/>
            <person name="English A."/>
            <person name="Wang M."/>
            <person name="Skinner E."/>
            <person name="Han Y."/>
            <person name="Muzny D.M."/>
            <person name="Worley K.C."/>
            <person name="Gibbs R.A."/>
        </authorList>
    </citation>
    <scope>NUCLEOTIDE SEQUENCE</scope>
</reference>
<dbReference type="RefSeq" id="XP_011670040.1">
    <property type="nucleotide sequence ID" value="XM_011671738.2"/>
</dbReference>
<evidence type="ECO:0000256" key="6">
    <source>
        <dbReference type="ARBA" id="ARBA00022833"/>
    </source>
</evidence>
<dbReference type="InterPro" id="IPR011011">
    <property type="entry name" value="Znf_FYVE_PHD"/>
</dbReference>
<feature type="domain" description="PHD-type" evidence="11">
    <location>
        <begin position="180"/>
        <end position="236"/>
    </location>
</feature>
<feature type="compositionally biased region" description="Low complexity" evidence="10">
    <location>
        <begin position="19"/>
        <end position="32"/>
    </location>
</feature>
<keyword evidence="8" id="KW-0539">Nucleus</keyword>
<evidence type="ECO:0000259" key="11">
    <source>
        <dbReference type="PROSITE" id="PS50016"/>
    </source>
</evidence>
<evidence type="ECO:0000313" key="13">
    <source>
        <dbReference type="Proteomes" id="UP000007110"/>
    </source>
</evidence>
<dbReference type="InterPro" id="IPR042015">
    <property type="entry name" value="MTF2_PHD2"/>
</dbReference>
<dbReference type="GO" id="GO:0005634">
    <property type="term" value="C:nucleus"/>
    <property type="evidence" value="ECO:0000318"/>
    <property type="project" value="GO_Central"/>
</dbReference>
<dbReference type="SMART" id="SM00249">
    <property type="entry name" value="PHD"/>
    <property type="match status" value="2"/>
</dbReference>
<dbReference type="InterPro" id="IPR025894">
    <property type="entry name" value="Mtf2_C_dom"/>
</dbReference>
<dbReference type="AlphaFoldDB" id="A0A7M7HJC9"/>
<dbReference type="OrthoDB" id="10033786at2759"/>
<dbReference type="EnsemblMetazoa" id="XM_030997704">
    <property type="protein sequence ID" value="XP_030853564"/>
    <property type="gene ID" value="LOC105446473"/>
</dbReference>
<evidence type="ECO:0000256" key="1">
    <source>
        <dbReference type="ARBA" id="ARBA00004123"/>
    </source>
</evidence>
<dbReference type="CDD" id="cd20385">
    <property type="entry name" value="Tudor_PCL"/>
    <property type="match status" value="1"/>
</dbReference>
<keyword evidence="3" id="KW-0479">Metal-binding</keyword>
<comment type="similarity">
    <text evidence="2">Belongs to the Polycomblike family.</text>
</comment>
<feature type="compositionally biased region" description="Basic and acidic residues" evidence="10">
    <location>
        <begin position="79"/>
        <end position="90"/>
    </location>
</feature>
<dbReference type="PANTHER" id="PTHR12628:SF21">
    <property type="entry name" value="PHD-TYPE DOMAIN-CONTAINING PROTEIN"/>
    <property type="match status" value="1"/>
</dbReference>
<dbReference type="Pfam" id="PF00628">
    <property type="entry name" value="PHD"/>
    <property type="match status" value="1"/>
</dbReference>
<dbReference type="InterPro" id="IPR019786">
    <property type="entry name" value="Zinc_finger_PHD-type_CS"/>
</dbReference>
<dbReference type="InterPro" id="IPR002999">
    <property type="entry name" value="Tudor"/>
</dbReference>
<feature type="region of interest" description="Disordered" evidence="10">
    <location>
        <begin position="1"/>
        <end position="119"/>
    </location>
</feature>
<name>A0A7M7HJC9_STRPU</name>
<dbReference type="CDD" id="cd15580">
    <property type="entry name" value="PHD2_MTF2"/>
    <property type="match status" value="1"/>
</dbReference>
<evidence type="ECO:0000256" key="7">
    <source>
        <dbReference type="ARBA" id="ARBA00022853"/>
    </source>
</evidence>
<keyword evidence="5 9" id="KW-0863">Zinc-finger</keyword>
<feature type="compositionally biased region" description="Polar residues" evidence="10">
    <location>
        <begin position="106"/>
        <end position="115"/>
    </location>
</feature>
<dbReference type="PANTHER" id="PTHR12628">
    <property type="entry name" value="POLYCOMB-LIKE TRANSCRIPTION FACTOR"/>
    <property type="match status" value="1"/>
</dbReference>
<dbReference type="RefSeq" id="XP_030853564.1">
    <property type="nucleotide sequence ID" value="XM_030997704.1"/>
</dbReference>
<dbReference type="Gene3D" id="3.90.980.20">
    <property type="match status" value="1"/>
</dbReference>
<dbReference type="GeneID" id="590080"/>
<dbReference type="GO" id="GO:0003682">
    <property type="term" value="F:chromatin binding"/>
    <property type="evidence" value="ECO:0000318"/>
    <property type="project" value="GO_Central"/>
</dbReference>
<protein>
    <recommendedName>
        <fullName evidence="11">PHD-type domain-containing protein</fullName>
    </recommendedName>
</protein>
<dbReference type="InterPro" id="IPR013083">
    <property type="entry name" value="Znf_RING/FYVE/PHD"/>
</dbReference>
<evidence type="ECO:0000256" key="5">
    <source>
        <dbReference type="ARBA" id="ARBA00022771"/>
    </source>
</evidence>